<comment type="subcellular location">
    <subcellularLocation>
        <location evidence="6">Cytoplasm</location>
    </subcellularLocation>
    <text evidence="6">May associate with membranes.</text>
</comment>
<protein>
    <recommendedName>
        <fullName evidence="6">GTPase HflX</fullName>
    </recommendedName>
    <alternativeName>
        <fullName evidence="6">GTP-binding protein HflX</fullName>
    </alternativeName>
</protein>
<dbReference type="InterPro" id="IPR032305">
    <property type="entry name" value="GTP-bd_M"/>
</dbReference>
<feature type="binding site" evidence="7">
    <location>
        <begin position="205"/>
        <end position="212"/>
    </location>
    <ligand>
        <name>GTP</name>
        <dbReference type="ChEBI" id="CHEBI:37565"/>
    </ligand>
</feature>
<keyword evidence="12" id="KW-1185">Reference proteome</keyword>
<name>A0A4R4FIS2_9FIRM</name>
<evidence type="ECO:0000313" key="12">
    <source>
        <dbReference type="Proteomes" id="UP000295710"/>
    </source>
</evidence>
<comment type="subunit">
    <text evidence="6">Monomer. Associates with the 50S ribosomal subunit.</text>
</comment>
<comment type="similarity">
    <text evidence="6">Belongs to the TRAFAC class OBG-HflX-like GTPase superfamily. HflX GTPase family.</text>
</comment>
<dbReference type="Gene3D" id="3.40.50.300">
    <property type="entry name" value="P-loop containing nucleotide triphosphate hydrolases"/>
    <property type="match status" value="1"/>
</dbReference>
<feature type="binding site" evidence="8">
    <location>
        <position position="232"/>
    </location>
    <ligand>
        <name>Mg(2+)</name>
        <dbReference type="ChEBI" id="CHEBI:18420"/>
    </ligand>
</feature>
<feature type="binding site" evidence="7">
    <location>
        <begin position="318"/>
        <end position="321"/>
    </location>
    <ligand>
        <name>GTP</name>
        <dbReference type="ChEBI" id="CHEBI:37565"/>
    </ligand>
</feature>
<keyword evidence="2 8" id="KW-0479">Metal-binding</keyword>
<feature type="coiled-coil region" evidence="9">
    <location>
        <begin position="158"/>
        <end position="192"/>
    </location>
</feature>
<evidence type="ECO:0000259" key="10">
    <source>
        <dbReference type="PROSITE" id="PS51705"/>
    </source>
</evidence>
<feature type="binding site" evidence="7">
    <location>
        <begin position="341"/>
        <end position="343"/>
    </location>
    <ligand>
        <name>GTP</name>
        <dbReference type="ChEBI" id="CHEBI:37565"/>
    </ligand>
</feature>
<dbReference type="GO" id="GO:0046872">
    <property type="term" value="F:metal ion binding"/>
    <property type="evidence" value="ECO:0007669"/>
    <property type="project" value="UniProtKB-KW"/>
</dbReference>
<organism evidence="11 12">
    <name type="scientific">Extibacter muris</name>
    <dbReference type="NCBI Taxonomy" id="1796622"/>
    <lineage>
        <taxon>Bacteria</taxon>
        <taxon>Bacillati</taxon>
        <taxon>Bacillota</taxon>
        <taxon>Clostridia</taxon>
        <taxon>Lachnospirales</taxon>
        <taxon>Lachnospiraceae</taxon>
        <taxon>Extibacter</taxon>
    </lineage>
</organism>
<comment type="function">
    <text evidence="6">GTPase that associates with the 50S ribosomal subunit and may have a role during protein synthesis or ribosome biogenesis.</text>
</comment>
<dbReference type="GO" id="GO:0043022">
    <property type="term" value="F:ribosome binding"/>
    <property type="evidence" value="ECO:0007669"/>
    <property type="project" value="TreeGrafter"/>
</dbReference>
<feature type="domain" description="Hflx-type G" evidence="10">
    <location>
        <begin position="199"/>
        <end position="363"/>
    </location>
</feature>
<reference evidence="11 12" key="1">
    <citation type="journal article" date="2016" name="Nat. Microbiol.">
        <title>The Mouse Intestinal Bacterial Collection (miBC) provides host-specific insight into cultured diversity and functional potential of the gut microbiota.</title>
        <authorList>
            <person name="Lagkouvardos I."/>
            <person name="Pukall R."/>
            <person name="Abt B."/>
            <person name="Foesel B.U."/>
            <person name="Meier-Kolthoff J.P."/>
            <person name="Kumar N."/>
            <person name="Bresciani A."/>
            <person name="Martinez I."/>
            <person name="Just S."/>
            <person name="Ziegler C."/>
            <person name="Brugiroux S."/>
            <person name="Garzetti D."/>
            <person name="Wenning M."/>
            <person name="Bui T.P."/>
            <person name="Wang J."/>
            <person name="Hugenholtz F."/>
            <person name="Plugge C.M."/>
            <person name="Peterson D.A."/>
            <person name="Hornef M.W."/>
            <person name="Baines J.F."/>
            <person name="Smidt H."/>
            <person name="Walter J."/>
            <person name="Kristiansen K."/>
            <person name="Nielsen H.B."/>
            <person name="Haller D."/>
            <person name="Overmann J."/>
            <person name="Stecher B."/>
            <person name="Clavel T."/>
        </authorList>
    </citation>
    <scope>NUCLEOTIDE SEQUENCE [LARGE SCALE GENOMIC DNA]</scope>
    <source>
        <strain evidence="11 12">DSM 28560</strain>
    </source>
</reference>
<dbReference type="InterPro" id="IPR027417">
    <property type="entry name" value="P-loop_NTPase"/>
</dbReference>
<evidence type="ECO:0000313" key="11">
    <source>
        <dbReference type="EMBL" id="TDA22789.1"/>
    </source>
</evidence>
<evidence type="ECO:0000256" key="7">
    <source>
        <dbReference type="PIRSR" id="PIRSR006809-1"/>
    </source>
</evidence>
<dbReference type="PANTHER" id="PTHR10229:SF0">
    <property type="entry name" value="GTP-BINDING PROTEIN 6-RELATED"/>
    <property type="match status" value="1"/>
</dbReference>
<dbReference type="PRINTS" id="PR00326">
    <property type="entry name" value="GTP1OBG"/>
</dbReference>
<dbReference type="PIRSF" id="PIRSF006809">
    <property type="entry name" value="GTP-binding_hflX_prd"/>
    <property type="match status" value="1"/>
</dbReference>
<dbReference type="CDD" id="cd01878">
    <property type="entry name" value="HflX"/>
    <property type="match status" value="1"/>
</dbReference>
<dbReference type="InterPro" id="IPR016496">
    <property type="entry name" value="GTPase_HflX"/>
</dbReference>
<dbReference type="Pfam" id="PF01926">
    <property type="entry name" value="MMR_HSR1"/>
    <property type="match status" value="1"/>
</dbReference>
<feature type="binding site" evidence="7">
    <location>
        <begin position="252"/>
        <end position="255"/>
    </location>
    <ligand>
        <name>GTP</name>
        <dbReference type="ChEBI" id="CHEBI:37565"/>
    </ligand>
</feature>
<dbReference type="SUPFAM" id="SSF52540">
    <property type="entry name" value="P-loop containing nucleoside triphosphate hydrolases"/>
    <property type="match status" value="1"/>
</dbReference>
<dbReference type="PROSITE" id="PS51705">
    <property type="entry name" value="G_HFLX"/>
    <property type="match status" value="1"/>
</dbReference>
<dbReference type="AlphaFoldDB" id="A0A4R4FIS2"/>
<evidence type="ECO:0000256" key="3">
    <source>
        <dbReference type="ARBA" id="ARBA00022741"/>
    </source>
</evidence>
<evidence type="ECO:0000256" key="4">
    <source>
        <dbReference type="ARBA" id="ARBA00022842"/>
    </source>
</evidence>
<dbReference type="RefSeq" id="WP_132276016.1">
    <property type="nucleotide sequence ID" value="NZ_JAOBST010000005.1"/>
</dbReference>
<dbReference type="GO" id="GO:0005737">
    <property type="term" value="C:cytoplasm"/>
    <property type="evidence" value="ECO:0007669"/>
    <property type="project" value="UniProtKB-SubCell"/>
</dbReference>
<dbReference type="EMBL" id="SMMX01000003">
    <property type="protein sequence ID" value="TDA22789.1"/>
    <property type="molecule type" value="Genomic_DNA"/>
</dbReference>
<gene>
    <name evidence="6 11" type="primary">hflX</name>
    <name evidence="11" type="ORF">E1963_05230</name>
</gene>
<dbReference type="InterPro" id="IPR006073">
    <property type="entry name" value="GTP-bd"/>
</dbReference>
<evidence type="ECO:0000256" key="9">
    <source>
        <dbReference type="SAM" id="Coils"/>
    </source>
</evidence>
<proteinExistence type="inferred from homology"/>
<dbReference type="InterPro" id="IPR030394">
    <property type="entry name" value="G_HFLX_dom"/>
</dbReference>
<keyword evidence="3 6" id="KW-0547">Nucleotide-binding</keyword>
<sequence>MIDLKEEKERVILVGVSTSDQDDTRKSLDELAELAATAGAETAGRVIQSREQMHPATYIGKGKLTELKDLIWETEATGIICDDELSPAQLGNLQDELDVKVMDRTLVILDIFASRASTSEGKIQVELAQLGYRQSRLTGFGKSLSRLGGGIGTRGPGEKKLEMDRRLIKGRIAQLKRELKDVKRHREVTREQRSRNQVPVAAIVGYTNAGKSSLLNALTGADILEEDKLFATLDPTTRELKLPSKQSILLTDTVGFIRKLPHHLIEAFRSTLEEAKYADMILHVVDAANPQMDEQMHIVYETLRSLGIKDKPVITIFNKQDKDEAQQTVRDFQADYTVRISARTKEGLAELKEMIEAVLRGQKVLIEQLYPYNEAAKLQLIRKYGELMAEEYREDGIFVSAYVPVSVYGRVRSVSLGDSLNKAL</sequence>
<feature type="binding site" evidence="7">
    <location>
        <begin position="230"/>
        <end position="234"/>
    </location>
    <ligand>
        <name>GTP</name>
        <dbReference type="ChEBI" id="CHEBI:37565"/>
    </ligand>
</feature>
<dbReference type="NCBIfam" id="TIGR03156">
    <property type="entry name" value="GTP_HflX"/>
    <property type="match status" value="1"/>
</dbReference>
<dbReference type="GO" id="GO:0003924">
    <property type="term" value="F:GTPase activity"/>
    <property type="evidence" value="ECO:0007669"/>
    <property type="project" value="UniProtKB-UniRule"/>
</dbReference>
<dbReference type="InterPro" id="IPR042108">
    <property type="entry name" value="GTPase_HflX_N_sf"/>
</dbReference>
<comment type="caution">
    <text evidence="11">The sequence shown here is derived from an EMBL/GenBank/DDBJ whole genome shotgun (WGS) entry which is preliminary data.</text>
</comment>
<comment type="cofactor">
    <cofactor evidence="8">
        <name>Mg(2+)</name>
        <dbReference type="ChEBI" id="CHEBI:18420"/>
    </cofactor>
</comment>
<feature type="binding site" evidence="8">
    <location>
        <position position="212"/>
    </location>
    <ligand>
        <name>Mg(2+)</name>
        <dbReference type="ChEBI" id="CHEBI:18420"/>
    </ligand>
</feature>
<dbReference type="GO" id="GO:0005525">
    <property type="term" value="F:GTP binding"/>
    <property type="evidence" value="ECO:0007669"/>
    <property type="project" value="UniProtKB-UniRule"/>
</dbReference>
<accession>A0A4R4FIS2</accession>
<keyword evidence="5 6" id="KW-0342">GTP-binding</keyword>
<evidence type="ECO:0000256" key="1">
    <source>
        <dbReference type="ARBA" id="ARBA00022490"/>
    </source>
</evidence>
<keyword evidence="4 8" id="KW-0460">Magnesium</keyword>
<evidence type="ECO:0000256" key="6">
    <source>
        <dbReference type="HAMAP-Rule" id="MF_00900"/>
    </source>
</evidence>
<keyword evidence="1 6" id="KW-0963">Cytoplasm</keyword>
<dbReference type="Proteomes" id="UP000295710">
    <property type="component" value="Unassembled WGS sequence"/>
</dbReference>
<dbReference type="Gene3D" id="3.40.50.11060">
    <property type="entry name" value="GTPase HflX, N-terminal domain"/>
    <property type="match status" value="1"/>
</dbReference>
<dbReference type="Pfam" id="PF13167">
    <property type="entry name" value="GTP-bdg_N"/>
    <property type="match status" value="1"/>
</dbReference>
<keyword evidence="9" id="KW-0175">Coiled coil</keyword>
<dbReference type="PANTHER" id="PTHR10229">
    <property type="entry name" value="GTP-BINDING PROTEIN HFLX"/>
    <property type="match status" value="1"/>
</dbReference>
<dbReference type="HAMAP" id="MF_00900">
    <property type="entry name" value="GTPase_HflX"/>
    <property type="match status" value="1"/>
</dbReference>
<evidence type="ECO:0000256" key="8">
    <source>
        <dbReference type="PIRSR" id="PIRSR006809-2"/>
    </source>
</evidence>
<evidence type="ECO:0000256" key="5">
    <source>
        <dbReference type="ARBA" id="ARBA00023134"/>
    </source>
</evidence>
<dbReference type="InterPro" id="IPR025121">
    <property type="entry name" value="GTPase_HflX_N"/>
</dbReference>
<dbReference type="Pfam" id="PF16360">
    <property type="entry name" value="GTP-bdg_M"/>
    <property type="match status" value="1"/>
</dbReference>
<dbReference type="Gene3D" id="6.10.250.2860">
    <property type="match status" value="1"/>
</dbReference>
<evidence type="ECO:0000256" key="2">
    <source>
        <dbReference type="ARBA" id="ARBA00022723"/>
    </source>
</evidence>
<dbReference type="FunFam" id="3.40.50.11060:FF:000001">
    <property type="entry name" value="GTPase HflX"/>
    <property type="match status" value="1"/>
</dbReference>